<protein>
    <submittedName>
        <fullName evidence="2">HNH endonuclease</fullName>
    </submittedName>
</protein>
<reference evidence="1 3" key="1">
    <citation type="submission" date="2021-03" db="EMBL/GenBank/DDBJ databases">
        <title>Draft genome and methylome analysis of Thiotrix fructosivoruns ATCC 49748.</title>
        <authorList>
            <person name="Fomenkov A."/>
            <person name="Grabovich M.Y."/>
            <person name="Roberts R.J."/>
        </authorList>
    </citation>
    <scope>NUCLEOTIDE SEQUENCE [LARGE SCALE GENOMIC DNA]</scope>
    <source>
        <strain evidence="1 3">ATCC 49748</strain>
    </source>
</reference>
<dbReference type="Proteomes" id="UP000664466">
    <property type="component" value="Unassembled WGS sequence"/>
</dbReference>
<evidence type="ECO:0000313" key="3">
    <source>
        <dbReference type="Proteomes" id="UP000664466"/>
    </source>
</evidence>
<evidence type="ECO:0000313" key="1">
    <source>
        <dbReference type="EMBL" id="MBO0612563.1"/>
    </source>
</evidence>
<keyword evidence="2" id="KW-0255">Endonuclease</keyword>
<dbReference type="InterPro" id="IPR003615">
    <property type="entry name" value="HNH_nuc"/>
</dbReference>
<gene>
    <name evidence="2" type="ORF">J1836_006420</name>
    <name evidence="1" type="ORF">J1836_06405</name>
</gene>
<keyword evidence="2" id="KW-0378">Hydrolase</keyword>
<name>A0A8B0SST1_9GAMM</name>
<dbReference type="AlphaFoldDB" id="A0A8B0SST1"/>
<reference evidence="2" key="2">
    <citation type="submission" date="2021-04" db="EMBL/GenBank/DDBJ databases">
        <title>Complete Genome and methylome analysis of Thiothrix fructosivorans ATCC 49748.</title>
        <authorList>
            <person name="Fomenkov A."/>
            <person name="Sun L."/>
            <person name="Vincze T."/>
            <person name="Grabovich M.Y."/>
            <person name="Roberts R.J."/>
        </authorList>
    </citation>
    <scope>NUCLEOTIDE SEQUENCE</scope>
    <source>
        <strain evidence="2">ATCC 49748</strain>
    </source>
</reference>
<accession>A0A8B0SST1</accession>
<dbReference type="EMBL" id="JAFMPM010000006">
    <property type="protein sequence ID" value="MBO0612563.1"/>
    <property type="molecule type" value="Genomic_DNA"/>
</dbReference>
<keyword evidence="2" id="KW-0540">Nuclease</keyword>
<organism evidence="2">
    <name type="scientific">Thiothrix fructosivorans</name>
    <dbReference type="NCBI Taxonomy" id="111770"/>
    <lineage>
        <taxon>Bacteria</taxon>
        <taxon>Pseudomonadati</taxon>
        <taxon>Pseudomonadota</taxon>
        <taxon>Gammaproteobacteria</taxon>
        <taxon>Thiotrichales</taxon>
        <taxon>Thiotrichaceae</taxon>
        <taxon>Thiothrix</taxon>
    </lineage>
</organism>
<dbReference type="EMBL" id="CP072748">
    <property type="protein sequence ID" value="QTX11962.1"/>
    <property type="molecule type" value="Genomic_DNA"/>
</dbReference>
<dbReference type="RefSeq" id="WP_207250263.1">
    <property type="nucleotide sequence ID" value="NZ_JAFMPM010000006.1"/>
</dbReference>
<dbReference type="CDD" id="cd00085">
    <property type="entry name" value="HNHc"/>
    <property type="match status" value="1"/>
</dbReference>
<dbReference type="Gene3D" id="1.10.30.50">
    <property type="match status" value="1"/>
</dbReference>
<keyword evidence="3" id="KW-1185">Reference proteome</keyword>
<sequence>MAHLYEMQNIPSVDQYVVGLTKIQSSITDLHIKAFQAHYQAPNYSATAKQIAFWAGISGGHTQINLLYGKLGHKLCDELGIKPDLRPDSTHRWWSVWSSGWQTPKGFIWKLLPPAAEAFEQLGWVETAVFASTDEVISNEILLEGGLYRIAVNAYERNPKARRQCIAAHGTTCCLCGFNFGNIYGKAAEGYIHVHHVRPLSEIKAQYTINPVKDLRPVCPNCHAVLHMRSPAYSINEVKVMLSHSESKG</sequence>
<proteinExistence type="predicted"/>
<dbReference type="GO" id="GO:0004519">
    <property type="term" value="F:endonuclease activity"/>
    <property type="evidence" value="ECO:0007669"/>
    <property type="project" value="UniProtKB-KW"/>
</dbReference>
<evidence type="ECO:0000313" key="2">
    <source>
        <dbReference type="EMBL" id="QTX11962.1"/>
    </source>
</evidence>